<keyword evidence="3" id="KW-1133">Transmembrane helix</keyword>
<sequence>MFRVVKPKSVEEFNAYYTFRWTYLRQPWNFPPGSEKDEYEQVAEHRMIINSAGDIVACGRVHLNTAEEAQIRHIAVHADFQRKGLGQMILGALEAVARDLGAIRAVTNSRELSIPFFTACGFAVEREAPTELGTLRRQQMVKKLSDLSSLVMHPNWCKELQKTWSDTIPITDHMGIKIHQFTGRTLETRASLNKNINIHGTMFAGSIFSLATLTGWGMIFLQLKEKNVRGDIVLGDGDIHYHKPITMKPRAICNIESLSGKLGLLDKNKKAKLTLQVDILDGDDPVAEFKGVYWVLPPKKVSKDDSEEE</sequence>
<keyword evidence="1" id="KW-0808">Transferase</keyword>
<reference evidence="5 6" key="1">
    <citation type="submission" date="2020-03" db="EMBL/GenBank/DDBJ databases">
        <title>Alteromonas ponticola sp. nov., isolated from seawater.</title>
        <authorList>
            <person name="Yoon J.-H."/>
            <person name="Kim Y.-O."/>
        </authorList>
    </citation>
    <scope>NUCLEOTIDE SEQUENCE [LARGE SCALE GENOMIC DNA]</scope>
    <source>
        <strain evidence="5 6">MYP5</strain>
    </source>
</reference>
<dbReference type="NCBIfam" id="TIGR02447">
    <property type="entry name" value="yiiD_Cterm"/>
    <property type="match status" value="1"/>
</dbReference>
<organism evidence="5 6">
    <name type="scientific">Alteromonas ponticola</name>
    <dbReference type="NCBI Taxonomy" id="2720613"/>
    <lineage>
        <taxon>Bacteria</taxon>
        <taxon>Pseudomonadati</taxon>
        <taxon>Pseudomonadota</taxon>
        <taxon>Gammaproteobacteria</taxon>
        <taxon>Alteromonadales</taxon>
        <taxon>Alteromonadaceae</taxon>
        <taxon>Alteromonas/Salinimonas group</taxon>
        <taxon>Alteromonas</taxon>
    </lineage>
</organism>
<evidence type="ECO:0000256" key="2">
    <source>
        <dbReference type="ARBA" id="ARBA00023315"/>
    </source>
</evidence>
<keyword evidence="2" id="KW-0012">Acyltransferase</keyword>
<dbReference type="InterPro" id="IPR029069">
    <property type="entry name" value="HotDog_dom_sf"/>
</dbReference>
<comment type="caution">
    <text evidence="5">The sequence shown here is derived from an EMBL/GenBank/DDBJ whole genome shotgun (WGS) entry which is preliminary data.</text>
</comment>
<protein>
    <submittedName>
        <fullName evidence="5">GNAT family N-acetyltransferase</fullName>
    </submittedName>
</protein>
<dbReference type="Gene3D" id="3.40.630.30">
    <property type="match status" value="1"/>
</dbReference>
<keyword evidence="3" id="KW-0812">Transmembrane</keyword>
<dbReference type="CDD" id="cd04301">
    <property type="entry name" value="NAT_SF"/>
    <property type="match status" value="1"/>
</dbReference>
<evidence type="ECO:0000313" key="5">
    <source>
        <dbReference type="EMBL" id="NMH60240.1"/>
    </source>
</evidence>
<dbReference type="PROSITE" id="PS51186">
    <property type="entry name" value="GNAT"/>
    <property type="match status" value="1"/>
</dbReference>
<dbReference type="SUPFAM" id="SSF55729">
    <property type="entry name" value="Acyl-CoA N-acyltransferases (Nat)"/>
    <property type="match status" value="1"/>
</dbReference>
<proteinExistence type="predicted"/>
<dbReference type="InterPro" id="IPR000182">
    <property type="entry name" value="GNAT_dom"/>
</dbReference>
<feature type="domain" description="N-acetyltransferase" evidence="4">
    <location>
        <begin position="1"/>
        <end position="145"/>
    </location>
</feature>
<dbReference type="PANTHER" id="PTHR43877">
    <property type="entry name" value="AMINOALKYLPHOSPHONATE N-ACETYLTRANSFERASE-RELATED-RELATED"/>
    <property type="match status" value="1"/>
</dbReference>
<name>A0ABX1R197_9ALTE</name>
<dbReference type="Gene3D" id="3.10.129.10">
    <property type="entry name" value="Hotdog Thioesterase"/>
    <property type="match status" value="1"/>
</dbReference>
<keyword evidence="6" id="KW-1185">Reference proteome</keyword>
<dbReference type="Pfam" id="PF09500">
    <property type="entry name" value="YiiD_C"/>
    <property type="match status" value="1"/>
</dbReference>
<evidence type="ECO:0000256" key="1">
    <source>
        <dbReference type="ARBA" id="ARBA00022679"/>
    </source>
</evidence>
<dbReference type="EMBL" id="JAATNW010000005">
    <property type="protein sequence ID" value="NMH60240.1"/>
    <property type="molecule type" value="Genomic_DNA"/>
</dbReference>
<keyword evidence="3" id="KW-0472">Membrane</keyword>
<dbReference type="InterPro" id="IPR016181">
    <property type="entry name" value="Acyl_CoA_acyltransferase"/>
</dbReference>
<dbReference type="SUPFAM" id="SSF54637">
    <property type="entry name" value="Thioesterase/thiol ester dehydrase-isomerase"/>
    <property type="match status" value="1"/>
</dbReference>
<gene>
    <name evidence="5" type="ORF">HCJ96_09445</name>
</gene>
<dbReference type="InterPro" id="IPR012660">
    <property type="entry name" value="YiiD_C"/>
</dbReference>
<dbReference type="Proteomes" id="UP000709336">
    <property type="component" value="Unassembled WGS sequence"/>
</dbReference>
<accession>A0ABX1R197</accession>
<evidence type="ECO:0000256" key="3">
    <source>
        <dbReference type="SAM" id="Phobius"/>
    </source>
</evidence>
<dbReference type="Pfam" id="PF00583">
    <property type="entry name" value="Acetyltransf_1"/>
    <property type="match status" value="1"/>
</dbReference>
<evidence type="ECO:0000313" key="6">
    <source>
        <dbReference type="Proteomes" id="UP000709336"/>
    </source>
</evidence>
<dbReference type="RefSeq" id="WP_169210811.1">
    <property type="nucleotide sequence ID" value="NZ_JAATNW010000005.1"/>
</dbReference>
<evidence type="ECO:0000259" key="4">
    <source>
        <dbReference type="PROSITE" id="PS51186"/>
    </source>
</evidence>
<feature type="transmembrane region" description="Helical" evidence="3">
    <location>
        <begin position="202"/>
        <end position="221"/>
    </location>
</feature>
<dbReference type="InterPro" id="IPR050832">
    <property type="entry name" value="Bact_Acetyltransf"/>
</dbReference>